<evidence type="ECO:0000313" key="3">
    <source>
        <dbReference type="EMBL" id="QHT22674.1"/>
    </source>
</evidence>
<name>A0A6C0E0X4_9ZZZZ</name>
<feature type="region of interest" description="Disordered" evidence="1">
    <location>
        <begin position="219"/>
        <end position="238"/>
    </location>
</feature>
<feature type="domain" description="Glycine-rich" evidence="2">
    <location>
        <begin position="113"/>
        <end position="342"/>
    </location>
</feature>
<dbReference type="Pfam" id="PF21722">
    <property type="entry name" value="Gly_rich_2"/>
    <property type="match status" value="1"/>
</dbReference>
<dbReference type="EMBL" id="MN739720">
    <property type="protein sequence ID" value="QHT22674.1"/>
    <property type="molecule type" value="Genomic_DNA"/>
</dbReference>
<dbReference type="AlphaFoldDB" id="A0A6C0E0X4"/>
<sequence>MSNPLPTGYETFDPTTNTFVDLVNIFEPLNTSTPLPYSTGYYSGNYSSDLSAVFAPGTGLTYNTGYSVSGHGDLSSIFAPIVTVTTQNISNTAIHSYPNAYVFNIGSDNGNIGTATITFSRSLTVNILVVGGGGGGGSGGSDTGGSPTTGSGGGGAGVISTTIAVSAGTHNIQVGNQGTGGICTPIGGAFFTPAQGTSGSQSSFDNYISYGGGGGGWNGGSAGGPAGQNNQNTGTGGIGGTYSANGSGTSYITSVTVSQLPTSVIIVAGGGGCGNIQYGGYAGLGTGGAIGDSNNGVNGNSGAGYGSGAGGGGSVYSPNPLSVPYTCGNGGNGGNGVVIVYW</sequence>
<accession>A0A6C0E0X4</accession>
<reference evidence="3" key="1">
    <citation type="journal article" date="2020" name="Nature">
        <title>Giant virus diversity and host interactions through global metagenomics.</title>
        <authorList>
            <person name="Schulz F."/>
            <person name="Roux S."/>
            <person name="Paez-Espino D."/>
            <person name="Jungbluth S."/>
            <person name="Walsh D.A."/>
            <person name="Denef V.J."/>
            <person name="McMahon K.D."/>
            <person name="Konstantinidis K.T."/>
            <person name="Eloe-Fadrosh E.A."/>
            <person name="Kyrpides N.C."/>
            <person name="Woyke T."/>
        </authorList>
    </citation>
    <scope>NUCLEOTIDE SEQUENCE</scope>
    <source>
        <strain evidence="3">GVMAG-M-3300023179-114</strain>
    </source>
</reference>
<evidence type="ECO:0000259" key="2">
    <source>
        <dbReference type="Pfam" id="PF21722"/>
    </source>
</evidence>
<protein>
    <recommendedName>
        <fullName evidence="2">Glycine-rich domain-containing protein</fullName>
    </recommendedName>
</protein>
<proteinExistence type="predicted"/>
<organism evidence="3">
    <name type="scientific">viral metagenome</name>
    <dbReference type="NCBI Taxonomy" id="1070528"/>
    <lineage>
        <taxon>unclassified sequences</taxon>
        <taxon>metagenomes</taxon>
        <taxon>organismal metagenomes</taxon>
    </lineage>
</organism>
<evidence type="ECO:0000256" key="1">
    <source>
        <dbReference type="SAM" id="MobiDB-lite"/>
    </source>
</evidence>
<dbReference type="InterPro" id="IPR049304">
    <property type="entry name" value="Gly_rich_dom"/>
</dbReference>